<dbReference type="PROSITE" id="PS51257">
    <property type="entry name" value="PROKAR_LIPOPROTEIN"/>
    <property type="match status" value="1"/>
</dbReference>
<evidence type="ECO:0000256" key="1">
    <source>
        <dbReference type="SAM" id="SignalP"/>
    </source>
</evidence>
<keyword evidence="1" id="KW-0732">Signal</keyword>
<proteinExistence type="predicted"/>
<evidence type="ECO:0000313" key="2">
    <source>
        <dbReference type="EMBL" id="HIZ61897.1"/>
    </source>
</evidence>
<feature type="chain" id="PRO_5038735369" description="Foldase protein PrsA" evidence="1">
    <location>
        <begin position="23"/>
        <end position="380"/>
    </location>
</feature>
<comment type="caution">
    <text evidence="2">The sequence shown here is derived from an EMBL/GenBank/DDBJ whole genome shotgun (WGS) entry which is preliminary data.</text>
</comment>
<reference evidence="2" key="1">
    <citation type="journal article" date="2021" name="PeerJ">
        <title>Extensive microbial diversity within the chicken gut microbiome revealed by metagenomics and culture.</title>
        <authorList>
            <person name="Gilroy R."/>
            <person name="Ravi A."/>
            <person name="Getino M."/>
            <person name="Pursley I."/>
            <person name="Horton D.L."/>
            <person name="Alikhan N.F."/>
            <person name="Baker D."/>
            <person name="Gharbi K."/>
            <person name="Hall N."/>
            <person name="Watson M."/>
            <person name="Adriaenssens E.M."/>
            <person name="Foster-Nyarko E."/>
            <person name="Jarju S."/>
            <person name="Secka A."/>
            <person name="Antonio M."/>
            <person name="Oren A."/>
            <person name="Chaudhuri R.R."/>
            <person name="La Ragione R."/>
            <person name="Hildebrand F."/>
            <person name="Pallen M.J."/>
        </authorList>
    </citation>
    <scope>NUCLEOTIDE SEQUENCE</scope>
    <source>
        <strain evidence="2">CHK188-11489</strain>
    </source>
</reference>
<dbReference type="AlphaFoldDB" id="A0A9D2JPP0"/>
<gene>
    <name evidence="2" type="ORF">H9724_03905</name>
</gene>
<protein>
    <recommendedName>
        <fullName evidence="4">Foldase protein PrsA</fullName>
    </recommendedName>
</protein>
<name>A0A9D2JPP0_9FIRM</name>
<accession>A0A9D2JPP0</accession>
<dbReference type="EMBL" id="DXBF01000033">
    <property type="protein sequence ID" value="HIZ61897.1"/>
    <property type="molecule type" value="Genomic_DNA"/>
</dbReference>
<evidence type="ECO:0008006" key="4">
    <source>
        <dbReference type="Google" id="ProtNLM"/>
    </source>
</evidence>
<sequence length="380" mass="40396">MRSIKTKLCSLGMAAAMLLALAGCNLSTPSSVGSIGGVDIPAGVYLLAQYDAYNTASALADLATGETANDVSAVLRAECTGTIGDEEVTATGEEYIARLTLRALEYYAAVEQKFADLGATLEDAAMTTVQDSVDSLWQTNGDLYAANGIGRQSVQAYLENAQKASTILTLTYGPEGSDPVSDAEYTDFLNNECYYIETVQLPLVDYTTYTMADDDQKSTIMDLAAACAEELNRTATGETAGSAAVYEAASTYVPQAMEALGATMESAEQAAYYVGAQLYTPDDLASYGGDGYNNLTDPLDAVALNQWTTIDLGTVVLAARRVDPLQTYTVEDLTGMYDLLTALKGEELQNQFYADGAAMEHALDEGAMRTYSASKIKKEV</sequence>
<dbReference type="Proteomes" id="UP000824105">
    <property type="component" value="Unassembled WGS sequence"/>
</dbReference>
<organism evidence="2 3">
    <name type="scientific">Candidatus Gemmiger avistercoris</name>
    <dbReference type="NCBI Taxonomy" id="2838606"/>
    <lineage>
        <taxon>Bacteria</taxon>
        <taxon>Bacillati</taxon>
        <taxon>Bacillota</taxon>
        <taxon>Clostridia</taxon>
        <taxon>Eubacteriales</taxon>
        <taxon>Gemmiger</taxon>
    </lineage>
</organism>
<feature type="signal peptide" evidence="1">
    <location>
        <begin position="1"/>
        <end position="22"/>
    </location>
</feature>
<evidence type="ECO:0000313" key="3">
    <source>
        <dbReference type="Proteomes" id="UP000824105"/>
    </source>
</evidence>
<reference evidence="2" key="2">
    <citation type="submission" date="2021-04" db="EMBL/GenBank/DDBJ databases">
        <authorList>
            <person name="Gilroy R."/>
        </authorList>
    </citation>
    <scope>NUCLEOTIDE SEQUENCE</scope>
    <source>
        <strain evidence="2">CHK188-11489</strain>
    </source>
</reference>